<feature type="transmembrane region" description="Helical" evidence="6">
    <location>
        <begin position="289"/>
        <end position="308"/>
    </location>
</feature>
<dbReference type="InterPro" id="IPR020846">
    <property type="entry name" value="MFS_dom"/>
</dbReference>
<dbReference type="EMBL" id="KN847540">
    <property type="protein sequence ID" value="KIW04493.1"/>
    <property type="molecule type" value="Genomic_DNA"/>
</dbReference>
<comment type="similarity">
    <text evidence="5">Belongs to the major facilitator superfamily. CAR1 family.</text>
</comment>
<keyword evidence="4 6" id="KW-0472">Membrane</keyword>
<dbReference type="GO" id="GO:0022857">
    <property type="term" value="F:transmembrane transporter activity"/>
    <property type="evidence" value="ECO:0007669"/>
    <property type="project" value="InterPro"/>
</dbReference>
<dbReference type="PANTHER" id="PTHR23502:SF163">
    <property type="entry name" value="MAJOR FACILITATOR SUPERFAMILY (MFS) PROFILE DOMAIN-CONTAINING PROTEIN"/>
    <property type="match status" value="1"/>
</dbReference>
<feature type="transmembrane region" description="Helical" evidence="6">
    <location>
        <begin position="397"/>
        <end position="423"/>
    </location>
</feature>
<feature type="transmembrane region" description="Helical" evidence="6">
    <location>
        <begin position="209"/>
        <end position="231"/>
    </location>
</feature>
<keyword evidence="9" id="KW-1185">Reference proteome</keyword>
<reference evidence="8 9" key="1">
    <citation type="submission" date="2015-01" db="EMBL/GenBank/DDBJ databases">
        <title>The Genome Sequence of Ochroconis gallopava CBS43764.</title>
        <authorList>
            <consortium name="The Broad Institute Genomics Platform"/>
            <person name="Cuomo C."/>
            <person name="de Hoog S."/>
            <person name="Gorbushina A."/>
            <person name="Stielow B."/>
            <person name="Teixiera M."/>
            <person name="Abouelleil A."/>
            <person name="Chapman S.B."/>
            <person name="Priest M."/>
            <person name="Young S.K."/>
            <person name="Wortman J."/>
            <person name="Nusbaum C."/>
            <person name="Birren B."/>
        </authorList>
    </citation>
    <scope>NUCLEOTIDE SEQUENCE [LARGE SCALE GENOMIC DNA]</scope>
    <source>
        <strain evidence="8 9">CBS 43764</strain>
    </source>
</reference>
<dbReference type="HOGENOM" id="CLU_008455_1_0_1"/>
<dbReference type="PROSITE" id="PS50850">
    <property type="entry name" value="MFS"/>
    <property type="match status" value="1"/>
</dbReference>
<evidence type="ECO:0000313" key="9">
    <source>
        <dbReference type="Proteomes" id="UP000053259"/>
    </source>
</evidence>
<feature type="transmembrane region" description="Helical" evidence="6">
    <location>
        <begin position="124"/>
        <end position="141"/>
    </location>
</feature>
<dbReference type="InParanoid" id="A0A0D2ACB0"/>
<evidence type="ECO:0000259" key="7">
    <source>
        <dbReference type="PROSITE" id="PS50850"/>
    </source>
</evidence>
<evidence type="ECO:0000256" key="5">
    <source>
        <dbReference type="ARBA" id="ARBA00038347"/>
    </source>
</evidence>
<evidence type="ECO:0000256" key="1">
    <source>
        <dbReference type="ARBA" id="ARBA00004141"/>
    </source>
</evidence>
<protein>
    <recommendedName>
        <fullName evidence="7">Major facilitator superfamily (MFS) profile domain-containing protein</fullName>
    </recommendedName>
</protein>
<dbReference type="Pfam" id="PF07690">
    <property type="entry name" value="MFS_1"/>
    <property type="match status" value="1"/>
</dbReference>
<dbReference type="SUPFAM" id="SSF103473">
    <property type="entry name" value="MFS general substrate transporter"/>
    <property type="match status" value="1"/>
</dbReference>
<dbReference type="OrthoDB" id="5296287at2759"/>
<feature type="transmembrane region" description="Helical" evidence="6">
    <location>
        <begin position="328"/>
        <end position="349"/>
    </location>
</feature>
<dbReference type="AlphaFoldDB" id="A0A0D2ACB0"/>
<keyword evidence="3 6" id="KW-1133">Transmembrane helix</keyword>
<keyword evidence="2 6" id="KW-0812">Transmembrane</keyword>
<evidence type="ECO:0000256" key="3">
    <source>
        <dbReference type="ARBA" id="ARBA00022989"/>
    </source>
</evidence>
<feature type="transmembrane region" description="Helical" evidence="6">
    <location>
        <begin position="462"/>
        <end position="482"/>
    </location>
</feature>
<name>A0A0D2ACB0_9PEZI</name>
<feature type="transmembrane region" description="Helical" evidence="6">
    <location>
        <begin position="370"/>
        <end position="391"/>
    </location>
</feature>
<organism evidence="8 9">
    <name type="scientific">Verruconis gallopava</name>
    <dbReference type="NCBI Taxonomy" id="253628"/>
    <lineage>
        <taxon>Eukaryota</taxon>
        <taxon>Fungi</taxon>
        <taxon>Dikarya</taxon>
        <taxon>Ascomycota</taxon>
        <taxon>Pezizomycotina</taxon>
        <taxon>Dothideomycetes</taxon>
        <taxon>Pleosporomycetidae</taxon>
        <taxon>Venturiales</taxon>
        <taxon>Sympoventuriaceae</taxon>
        <taxon>Verruconis</taxon>
    </lineage>
</organism>
<feature type="transmembrane region" description="Helical" evidence="6">
    <location>
        <begin position="435"/>
        <end position="456"/>
    </location>
</feature>
<feature type="transmembrane region" description="Helical" evidence="6">
    <location>
        <begin position="93"/>
        <end position="112"/>
    </location>
</feature>
<evidence type="ECO:0000256" key="2">
    <source>
        <dbReference type="ARBA" id="ARBA00022692"/>
    </source>
</evidence>
<gene>
    <name evidence="8" type="ORF">PV09_04250</name>
</gene>
<dbReference type="Proteomes" id="UP000053259">
    <property type="component" value="Unassembled WGS sequence"/>
</dbReference>
<dbReference type="InterPro" id="IPR011701">
    <property type="entry name" value="MFS"/>
</dbReference>
<proteinExistence type="inferred from homology"/>
<dbReference type="PANTHER" id="PTHR23502">
    <property type="entry name" value="MAJOR FACILITATOR SUPERFAMILY"/>
    <property type="match status" value="1"/>
</dbReference>
<dbReference type="VEuPathDB" id="FungiDB:PV09_04250"/>
<dbReference type="GO" id="GO:0016020">
    <property type="term" value="C:membrane"/>
    <property type="evidence" value="ECO:0007669"/>
    <property type="project" value="UniProtKB-SubCell"/>
</dbReference>
<accession>A0A0D2ACB0</accession>
<feature type="transmembrane region" description="Helical" evidence="6">
    <location>
        <begin position="147"/>
        <end position="169"/>
    </location>
</feature>
<evidence type="ECO:0000256" key="4">
    <source>
        <dbReference type="ARBA" id="ARBA00023136"/>
    </source>
</evidence>
<sequence length="498" mass="54315">MDESAPLLGTEARSCSIATAHDEEFPELDRVASVKFDPNGDPDCPYDWPKAYKYGVVALLSFMSFTTTFTCVGIVPIAPHIVRDLEGRHDKSASVLLVTIWELGEAAGPLLIAPLSESFGRYPIYNASNILFIIGTIIVAMSRNIELLIFARFLTGLSVASNVLNPSVIGDIFQPEHRGSAISCVFLTTLLGGAIGPAVGASIAQVADWRLVVLIAAVIASACELTFLFFFRETYSVLILQKRALRQEHNDSVAANKLVKTITGTEVEGSTNAIWQAIKRPARVFLDSFVLQIMAWYGSIGFTFFYIMSTSLPDILQDCFGLDEAQTGLSFMTFSFGSITGILVCNLAVDRIYLMLRKANNGRAQPEHRLPLVIVGACLLPIAIALYGWIAECRWSLSAMLFTVIFMGFSLLIGVVPLMAYIVDAFGLFSASATTAVLVVRCLMGTFLPLAVGPLVEKLRYGWAFTVLAGIVLAVAPIPILVMKYGTVWRQRSSYSRN</sequence>
<feature type="domain" description="Major facilitator superfamily (MFS) profile" evidence="7">
    <location>
        <begin position="56"/>
        <end position="487"/>
    </location>
</feature>
<dbReference type="InterPro" id="IPR036259">
    <property type="entry name" value="MFS_trans_sf"/>
</dbReference>
<comment type="subcellular location">
    <subcellularLocation>
        <location evidence="1">Membrane</location>
        <topology evidence="1">Multi-pass membrane protein</topology>
    </subcellularLocation>
</comment>
<dbReference type="STRING" id="253628.A0A0D2ACB0"/>
<dbReference type="Gene3D" id="1.20.1250.20">
    <property type="entry name" value="MFS general substrate transporter like domains"/>
    <property type="match status" value="1"/>
</dbReference>
<evidence type="ECO:0000313" key="8">
    <source>
        <dbReference type="EMBL" id="KIW04493.1"/>
    </source>
</evidence>
<dbReference type="GeneID" id="27312223"/>
<feature type="transmembrane region" description="Helical" evidence="6">
    <location>
        <begin position="56"/>
        <end position="81"/>
    </location>
</feature>
<dbReference type="FunFam" id="1.20.1250.20:FF:000509">
    <property type="entry name" value="MFS general substrate transporter"/>
    <property type="match status" value="1"/>
</dbReference>
<dbReference type="RefSeq" id="XP_016214362.1">
    <property type="nucleotide sequence ID" value="XM_016357570.1"/>
</dbReference>
<evidence type="ECO:0000256" key="6">
    <source>
        <dbReference type="SAM" id="Phobius"/>
    </source>
</evidence>
<feature type="transmembrane region" description="Helical" evidence="6">
    <location>
        <begin position="181"/>
        <end position="203"/>
    </location>
</feature>